<feature type="compositionally biased region" description="Acidic residues" evidence="2">
    <location>
        <begin position="72"/>
        <end position="92"/>
    </location>
</feature>
<evidence type="ECO:0000256" key="3">
    <source>
        <dbReference type="SAM" id="SignalP"/>
    </source>
</evidence>
<keyword evidence="3" id="KW-0732">Signal</keyword>
<dbReference type="Pfam" id="PF00246">
    <property type="entry name" value="Peptidase_M14"/>
    <property type="match status" value="1"/>
</dbReference>
<dbReference type="Proteomes" id="UP000092024">
    <property type="component" value="Unassembled WGS sequence"/>
</dbReference>
<keyword evidence="7" id="KW-1185">Reference proteome</keyword>
<comment type="caution">
    <text evidence="6">The sequence shown here is derived from an EMBL/GenBank/DDBJ whole genome shotgun (WGS) entry which is preliminary data.</text>
</comment>
<dbReference type="Pfam" id="PF00395">
    <property type="entry name" value="SLH"/>
    <property type="match status" value="3"/>
</dbReference>
<dbReference type="Pfam" id="PF04389">
    <property type="entry name" value="Peptidase_M28"/>
    <property type="match status" value="1"/>
</dbReference>
<gene>
    <name evidence="6" type="ORF">A7K91_07695</name>
</gene>
<feature type="compositionally biased region" description="Low complexity" evidence="2">
    <location>
        <begin position="52"/>
        <end position="61"/>
    </location>
</feature>
<dbReference type="Gene3D" id="3.40.630.10">
    <property type="entry name" value="Zn peptidases"/>
    <property type="match status" value="2"/>
</dbReference>
<feature type="active site" description="Proton donor/acceptor" evidence="1">
    <location>
        <position position="809"/>
    </location>
</feature>
<feature type="domain" description="Peptidase M14" evidence="5">
    <location>
        <begin position="517"/>
        <end position="836"/>
    </location>
</feature>
<dbReference type="EMBL" id="LYPA01000029">
    <property type="protein sequence ID" value="OBR68090.1"/>
    <property type="molecule type" value="Genomic_DNA"/>
</dbReference>
<dbReference type="OrthoDB" id="9758209at2"/>
<dbReference type="SUPFAM" id="SSF53187">
    <property type="entry name" value="Zn-dependent exopeptidases"/>
    <property type="match status" value="2"/>
</dbReference>
<dbReference type="PROSITE" id="PS52035">
    <property type="entry name" value="PEPTIDASE_M14"/>
    <property type="match status" value="1"/>
</dbReference>
<evidence type="ECO:0000313" key="6">
    <source>
        <dbReference type="EMBL" id="OBR68090.1"/>
    </source>
</evidence>
<dbReference type="PANTHER" id="PTHR12147:SF26">
    <property type="entry name" value="PEPTIDASE M28 DOMAIN-CONTAINING PROTEIN"/>
    <property type="match status" value="1"/>
</dbReference>
<dbReference type="RefSeq" id="WP_068679688.1">
    <property type="nucleotide sequence ID" value="NZ_LYPA01000029.1"/>
</dbReference>
<feature type="compositionally biased region" description="Low complexity" evidence="2">
    <location>
        <begin position="1322"/>
        <end position="1335"/>
    </location>
</feature>
<dbReference type="InterPro" id="IPR045175">
    <property type="entry name" value="M28_fam"/>
</dbReference>
<dbReference type="InterPro" id="IPR001119">
    <property type="entry name" value="SLH_dom"/>
</dbReference>
<dbReference type="GO" id="GO:0006508">
    <property type="term" value="P:proteolysis"/>
    <property type="evidence" value="ECO:0007669"/>
    <property type="project" value="InterPro"/>
</dbReference>
<feature type="region of interest" description="Disordered" evidence="2">
    <location>
        <begin position="1270"/>
        <end position="1337"/>
    </location>
</feature>
<dbReference type="GO" id="GO:0004181">
    <property type="term" value="F:metallocarboxypeptidase activity"/>
    <property type="evidence" value="ECO:0007669"/>
    <property type="project" value="InterPro"/>
</dbReference>
<dbReference type="GO" id="GO:0008270">
    <property type="term" value="F:zinc ion binding"/>
    <property type="evidence" value="ECO:0007669"/>
    <property type="project" value="InterPro"/>
</dbReference>
<dbReference type="STRING" id="1844972.A7K91_07695"/>
<evidence type="ECO:0008006" key="8">
    <source>
        <dbReference type="Google" id="ProtNLM"/>
    </source>
</evidence>
<feature type="signal peptide" evidence="3">
    <location>
        <begin position="1"/>
        <end position="31"/>
    </location>
</feature>
<dbReference type="PANTHER" id="PTHR12147">
    <property type="entry name" value="METALLOPEPTIDASE M28 FAMILY MEMBER"/>
    <property type="match status" value="1"/>
</dbReference>
<feature type="domain" description="SLH" evidence="4">
    <location>
        <begin position="1333"/>
        <end position="1392"/>
    </location>
</feature>
<dbReference type="SMART" id="SM00631">
    <property type="entry name" value="Zn_pept"/>
    <property type="match status" value="1"/>
</dbReference>
<dbReference type="CDD" id="cd06244">
    <property type="entry name" value="M14-like"/>
    <property type="match status" value="1"/>
</dbReference>
<evidence type="ECO:0000256" key="2">
    <source>
        <dbReference type="SAM" id="MobiDB-lite"/>
    </source>
</evidence>
<feature type="region of interest" description="Disordered" evidence="2">
    <location>
        <begin position="46"/>
        <end position="99"/>
    </location>
</feature>
<organism evidence="6 7">
    <name type="scientific">Paenibacillus oryzae</name>
    <dbReference type="NCBI Taxonomy" id="1844972"/>
    <lineage>
        <taxon>Bacteria</taxon>
        <taxon>Bacillati</taxon>
        <taxon>Bacillota</taxon>
        <taxon>Bacilli</taxon>
        <taxon>Bacillales</taxon>
        <taxon>Paenibacillaceae</taxon>
        <taxon>Paenibacillus</taxon>
    </lineage>
</organism>
<feature type="domain" description="SLH" evidence="4">
    <location>
        <begin position="1393"/>
        <end position="1456"/>
    </location>
</feature>
<dbReference type="InterPro" id="IPR000834">
    <property type="entry name" value="Peptidase_M14"/>
</dbReference>
<reference evidence="6 7" key="1">
    <citation type="submission" date="2016-05" db="EMBL/GenBank/DDBJ databases">
        <title>Paenibacillus oryzae. sp. nov., isolated from the rice root.</title>
        <authorList>
            <person name="Zhang J."/>
            <person name="Zhang X."/>
        </authorList>
    </citation>
    <scope>NUCLEOTIDE SEQUENCE [LARGE SCALE GENOMIC DNA]</scope>
    <source>
        <strain evidence="6 7">1DrF-4</strain>
    </source>
</reference>
<dbReference type="InterPro" id="IPR007484">
    <property type="entry name" value="Peptidase_M28"/>
</dbReference>
<accession>A0A1A5YRQ2</accession>
<name>A0A1A5YRQ2_9BACL</name>
<comment type="similarity">
    <text evidence="1">Belongs to the peptidase M14 family.</text>
</comment>
<feature type="chain" id="PRO_5008340543" description="Peptidase M28" evidence="3">
    <location>
        <begin position="32"/>
        <end position="1517"/>
    </location>
</feature>
<evidence type="ECO:0000313" key="7">
    <source>
        <dbReference type="Proteomes" id="UP000092024"/>
    </source>
</evidence>
<evidence type="ECO:0000259" key="5">
    <source>
        <dbReference type="PROSITE" id="PS52035"/>
    </source>
</evidence>
<proteinExistence type="inferred from homology"/>
<feature type="domain" description="SLH" evidence="4">
    <location>
        <begin position="1459"/>
        <end position="1517"/>
    </location>
</feature>
<evidence type="ECO:0000256" key="1">
    <source>
        <dbReference type="PROSITE-ProRule" id="PRU01379"/>
    </source>
</evidence>
<dbReference type="PROSITE" id="PS51272">
    <property type="entry name" value="SLH"/>
    <property type="match status" value="3"/>
</dbReference>
<sequence length="1517" mass="163817">MSGLKRNKKWMAFMLSLMLIISAVFPTAAFAQNSPDSGEAPIIITAGDPLPTSEETIVSSEETGEMPSPGDGAEEAPQDDAGVEPTLAEEETLPAPGDELTLNAEAGTEAYKYLTVLSSVYGTRVAGTAGEVAARGYIVEEFEKLGYTVEVQPFNYGGSSSSANVIATKAGQSPREIVVGAHYDATGHGKGTDDNASGVSVMLEAAAALNDAVTPYTIKFVAFGAEEVGMRGSKYYVNQLTESEKRNIAGMINLDSLAAGDFMYIYGSAGKGGFIRDLGLDIVNRLGLDVITNPGYPGFPAGTTGDWSDHDPFDKAGIPYAYLEATNWDIGDNEGETQTAANGSYWHTAKDTLESISTDYPGRIEQHLSTFSILLRNILLEVIEPFNEPTGEIILSYNKASITEKRTIDFEFDLPLNTTLDDIEWSYGGKPLSEWKSWASNGYNGAPFITFEKAPVLLGNKVTGKITFDLPYGTTNLSGTHRRNYPALIGTYELAVLDKTAGTPLASADIKLNAYDSYYTYDELKPKIDEITLAAEAKGRYVDNRVLGQSVEGRDIYFTILAKDKQSVDKYVNETHPGMMDDPAGLQEKIRNGTFGEYKVPIWVNNIHPDEAPGIDAIVNFFEEIATKDSVTYNLNKDATNPLQATLNMDTLLDNVIFLFNYTENPDGRVHNTRANINGFDLNRDNSYQTQPETQIVTSEIAKWSPISFLDLHGFVGSFLIEPCTPPHDPNHEFDLLIHNMVAQAEAMGQAGIANTKYESFHIPYEEHRKLKENPSYQPKGYTDGWDDASPAYTAVYAMHHGSMGHTIEIPELNEESTTALFYTIVAASKYVTDNKEELFLNQLEIYKRGVEGIDDRGVDPYLINAKNESIGRPRGTEENFFPEYYVIPTSTELQKNPLEAYRMAAYLIRNGVKLEQTTESVEAGGVTYPAGTYVVNMHQAKRGFANLVLYKGVDVSDFSAMYAEIVQNFPDLRGFNSYELRAAGAFAGKTGAVTSVSVPDATVVSGDAAYYVIRSSNNDAVKAVNKLLDGDKAVGMLTAPGEKYGAGDYLVAAADLRTVADDFYLDIEPVSGNAPASFPLKKLSLNATGVPAYVLKELGFTVTSIAQNSDVLINATVNATNRTLIEEGKPYIGFGYTAINSFKNSNLTTGLEVGRTGGHEGVYKVKMNQTSVITAPYEQEEYLYTASGGWIESVPAGAVVLADNAAGDEFFKAGWWPNNERAAGKVTGMSYRQDKLNVTLFSNDLVNKAHPQHQYRLLANSIYATLQPAIVPGEPEPSPSPSPSSSPEPSPSPSPSSSPGSSPSPSPSPSPSSSPGPSPTVDPGTPTEPGVVPTFEDIGGVSSWAGEAIGKLAALGIIKGMSDEQFAPLNQVTRAQFITMLVRALGLEDSEASVTFGDVSRSAWHYEYIAAGVKAGIAQGTGTGRFSPDKPITREEMAIMTVNALKLVKEVSGDESSLERFTDQENIAVYARAAAAVLTQQGVINGMGNDSFAPKGAANRAQAAVIIYRMLGLLED</sequence>
<evidence type="ECO:0000259" key="4">
    <source>
        <dbReference type="PROSITE" id="PS51272"/>
    </source>
</evidence>
<protein>
    <recommendedName>
        <fullName evidence="8">Peptidase M28</fullName>
    </recommendedName>
</protein>
<feature type="compositionally biased region" description="Pro residues" evidence="2">
    <location>
        <begin position="1275"/>
        <end position="1321"/>
    </location>
</feature>